<protein>
    <recommendedName>
        <fullName evidence="1">Ricin B lectin domain-containing protein</fullName>
    </recommendedName>
</protein>
<evidence type="ECO:0000259" key="1">
    <source>
        <dbReference type="Pfam" id="PF00652"/>
    </source>
</evidence>
<feature type="domain" description="Ricin B lectin" evidence="1">
    <location>
        <begin position="5"/>
        <end position="86"/>
    </location>
</feature>
<sequence length="92" mass="10255">MRPQSQKWELAEPLLRQHDLCLAISAFTAGSKVRMEPCNTKEPRQKWKPKGPSLQHMVSGLCLDSLPPAGPPAITLCRPQLASQVWEPQLIS</sequence>
<organism evidence="2 3">
    <name type="scientific">Umbra pygmaea</name>
    <name type="common">Eastern mudminnow</name>
    <dbReference type="NCBI Taxonomy" id="75934"/>
    <lineage>
        <taxon>Eukaryota</taxon>
        <taxon>Metazoa</taxon>
        <taxon>Chordata</taxon>
        <taxon>Craniata</taxon>
        <taxon>Vertebrata</taxon>
        <taxon>Euteleostomi</taxon>
        <taxon>Actinopterygii</taxon>
        <taxon>Neopterygii</taxon>
        <taxon>Teleostei</taxon>
        <taxon>Protacanthopterygii</taxon>
        <taxon>Esociformes</taxon>
        <taxon>Umbridae</taxon>
        <taxon>Umbra</taxon>
    </lineage>
</organism>
<dbReference type="PROSITE" id="PS50231">
    <property type="entry name" value="RICIN_B_LECTIN"/>
    <property type="match status" value="1"/>
</dbReference>
<dbReference type="AlphaFoldDB" id="A0ABD0WI59"/>
<proteinExistence type="predicted"/>
<dbReference type="InterPro" id="IPR000772">
    <property type="entry name" value="Ricin_B_lectin"/>
</dbReference>
<name>A0ABD0WI59_UMBPY</name>
<gene>
    <name evidence="2" type="ORF">UPYG_G00227920</name>
</gene>
<evidence type="ECO:0000313" key="2">
    <source>
        <dbReference type="EMBL" id="KAL0969485.1"/>
    </source>
</evidence>
<reference evidence="2 3" key="1">
    <citation type="submission" date="2024-06" db="EMBL/GenBank/DDBJ databases">
        <authorList>
            <person name="Pan Q."/>
            <person name="Wen M."/>
            <person name="Jouanno E."/>
            <person name="Zahm M."/>
            <person name="Klopp C."/>
            <person name="Cabau C."/>
            <person name="Louis A."/>
            <person name="Berthelot C."/>
            <person name="Parey E."/>
            <person name="Roest Crollius H."/>
            <person name="Montfort J."/>
            <person name="Robinson-Rechavi M."/>
            <person name="Bouchez O."/>
            <person name="Lampietro C."/>
            <person name="Lopez Roques C."/>
            <person name="Donnadieu C."/>
            <person name="Postlethwait J."/>
            <person name="Bobe J."/>
            <person name="Verreycken H."/>
            <person name="Guiguen Y."/>
        </authorList>
    </citation>
    <scope>NUCLEOTIDE SEQUENCE [LARGE SCALE GENOMIC DNA]</scope>
    <source>
        <strain evidence="2">Up_M1</strain>
        <tissue evidence="2">Testis</tissue>
    </source>
</reference>
<evidence type="ECO:0000313" key="3">
    <source>
        <dbReference type="Proteomes" id="UP001557470"/>
    </source>
</evidence>
<dbReference type="SUPFAM" id="SSF50370">
    <property type="entry name" value="Ricin B-like lectins"/>
    <property type="match status" value="1"/>
</dbReference>
<dbReference type="Proteomes" id="UP001557470">
    <property type="component" value="Unassembled WGS sequence"/>
</dbReference>
<dbReference type="Gene3D" id="2.80.10.50">
    <property type="match status" value="1"/>
</dbReference>
<dbReference type="InterPro" id="IPR035992">
    <property type="entry name" value="Ricin_B-like_lectins"/>
</dbReference>
<accession>A0ABD0WI59</accession>
<comment type="caution">
    <text evidence="2">The sequence shown here is derived from an EMBL/GenBank/DDBJ whole genome shotgun (WGS) entry which is preliminary data.</text>
</comment>
<dbReference type="EMBL" id="JAGEUA010000007">
    <property type="protein sequence ID" value="KAL0969485.1"/>
    <property type="molecule type" value="Genomic_DNA"/>
</dbReference>
<keyword evidence="3" id="KW-1185">Reference proteome</keyword>
<dbReference type="Pfam" id="PF00652">
    <property type="entry name" value="Ricin_B_lectin"/>
    <property type="match status" value="1"/>
</dbReference>